<organism evidence="8 9">
    <name type="scientific">Limnoraphis robusta CS-951</name>
    <dbReference type="NCBI Taxonomy" id="1637645"/>
    <lineage>
        <taxon>Bacteria</taxon>
        <taxon>Bacillati</taxon>
        <taxon>Cyanobacteriota</taxon>
        <taxon>Cyanophyceae</taxon>
        <taxon>Oscillatoriophycideae</taxon>
        <taxon>Oscillatoriales</taxon>
        <taxon>Sirenicapillariaceae</taxon>
        <taxon>Limnoraphis</taxon>
    </lineage>
</organism>
<dbReference type="GO" id="GO:0015667">
    <property type="term" value="F:site-specific DNA-methyltransferase (cytosine-N4-specific) activity"/>
    <property type="evidence" value="ECO:0007669"/>
    <property type="project" value="UniProtKB-EC"/>
</dbReference>
<dbReference type="AlphaFoldDB" id="A0A0J9EYC8"/>
<dbReference type="EMBL" id="LATL02000236">
    <property type="protein sequence ID" value="KMW70185.1"/>
    <property type="molecule type" value="Genomic_DNA"/>
</dbReference>
<keyword evidence="6" id="KW-0680">Restriction system</keyword>
<dbReference type="GO" id="GO:0003677">
    <property type="term" value="F:DNA binding"/>
    <property type="evidence" value="ECO:0007669"/>
    <property type="project" value="InterPro"/>
</dbReference>
<proteinExistence type="inferred from homology"/>
<evidence type="ECO:0000256" key="4">
    <source>
        <dbReference type="ARBA" id="ARBA00022679"/>
    </source>
</evidence>
<sequence length="409" mass="46974">MSPTLKQRADYTFKYNCSYGRHGWLRLTPAYSVKLVEKLLMSAEQNLIILDPFSGTATTALVAAENAYKAFTFDINPFLVWLGNIKCKNYSEEQIIEIRHSVNNALVEFQSSLGEEHWIPNIFNIERWWSIQTLKILSALRYTLVKQFGEPENSADNGIVWIAFCRLVIETSSAAFNHVSMSFSETVNSFEVEQIEQLFINILDLILKSTSKPIKGSAKVIRADSRCVINLNGVKVDRVITSPPYPNRISYIRELRPYMYWTKFLNEAKEAGEIDWMAIGGTWGIATSRLKSWQIDEVNLLPESVYNAVENIGQSEGKNAHILSIYVLKYFYDMHLHLRSLRHLLKDGTKIDYIVGNSTFFGNRVDTASLLAESMKMLGYKKISFEIIRKRNCKKELYEYCVSATWEEA</sequence>
<dbReference type="PATRIC" id="fig|1637645.4.peg.4689"/>
<name>A0A0J9EYC8_9CYAN</name>
<dbReference type="Proteomes" id="UP000033607">
    <property type="component" value="Unassembled WGS sequence"/>
</dbReference>
<dbReference type="PROSITE" id="PS00093">
    <property type="entry name" value="N4_MTASE"/>
    <property type="match status" value="1"/>
</dbReference>
<dbReference type="GO" id="GO:0032259">
    <property type="term" value="P:methylation"/>
    <property type="evidence" value="ECO:0007669"/>
    <property type="project" value="UniProtKB-KW"/>
</dbReference>
<evidence type="ECO:0000256" key="3">
    <source>
        <dbReference type="ARBA" id="ARBA00022603"/>
    </source>
</evidence>
<dbReference type="RefSeq" id="WP_046278340.1">
    <property type="nucleotide sequence ID" value="NZ_LATL02000236.1"/>
</dbReference>
<accession>A0A0J9EYC8</accession>
<comment type="caution">
    <text evidence="8">The sequence shown here is derived from an EMBL/GenBank/DDBJ whole genome shotgun (WGS) entry which is preliminary data.</text>
</comment>
<evidence type="ECO:0000313" key="8">
    <source>
        <dbReference type="EMBL" id="KMW70185.1"/>
    </source>
</evidence>
<dbReference type="EC" id="2.1.1.113" evidence="2"/>
<gene>
    <name evidence="8" type="ORF">WN50_37165</name>
</gene>
<dbReference type="REBASE" id="129035">
    <property type="entry name" value="M2.Lro951ORF37155P"/>
</dbReference>
<evidence type="ECO:0000256" key="1">
    <source>
        <dbReference type="ARBA" id="ARBA00010203"/>
    </source>
</evidence>
<evidence type="ECO:0000256" key="5">
    <source>
        <dbReference type="ARBA" id="ARBA00022691"/>
    </source>
</evidence>
<dbReference type="Gene3D" id="3.40.50.150">
    <property type="entry name" value="Vaccinia Virus protein VP39"/>
    <property type="match status" value="2"/>
</dbReference>
<protein>
    <recommendedName>
        <fullName evidence="2">site-specific DNA-methyltransferase (cytosine-N(4)-specific)</fullName>
        <ecNumber evidence="2">2.1.1.113</ecNumber>
    </recommendedName>
</protein>
<comment type="catalytic activity">
    <reaction evidence="7">
        <text>a 2'-deoxycytidine in DNA + S-adenosyl-L-methionine = an N(4)-methyl-2'-deoxycytidine in DNA + S-adenosyl-L-homocysteine + H(+)</text>
        <dbReference type="Rhea" id="RHEA:16857"/>
        <dbReference type="Rhea" id="RHEA-COMP:11369"/>
        <dbReference type="Rhea" id="RHEA-COMP:13674"/>
        <dbReference type="ChEBI" id="CHEBI:15378"/>
        <dbReference type="ChEBI" id="CHEBI:57856"/>
        <dbReference type="ChEBI" id="CHEBI:59789"/>
        <dbReference type="ChEBI" id="CHEBI:85452"/>
        <dbReference type="ChEBI" id="CHEBI:137933"/>
        <dbReference type="EC" id="2.1.1.113"/>
    </reaction>
</comment>
<evidence type="ECO:0000256" key="6">
    <source>
        <dbReference type="ARBA" id="ARBA00022747"/>
    </source>
</evidence>
<dbReference type="GO" id="GO:0009307">
    <property type="term" value="P:DNA restriction-modification system"/>
    <property type="evidence" value="ECO:0007669"/>
    <property type="project" value="UniProtKB-KW"/>
</dbReference>
<comment type="similarity">
    <text evidence="1">Belongs to the N(4)/N(6)-methyltransferase family. N(4) subfamily.</text>
</comment>
<dbReference type="InterPro" id="IPR017985">
    <property type="entry name" value="MeTrfase_CN4_CS"/>
</dbReference>
<reference evidence="8 9" key="1">
    <citation type="submission" date="2015-06" db="EMBL/GenBank/DDBJ databases">
        <title>Draft genome assembly of filamentous brackish cyanobacterium Limnoraphis robusta strain CS-951.</title>
        <authorList>
            <person name="Willis A."/>
            <person name="Parks M."/>
            <person name="Burford M.A."/>
        </authorList>
    </citation>
    <scope>NUCLEOTIDE SEQUENCE [LARGE SCALE GENOMIC DNA]</scope>
    <source>
        <strain evidence="8 9">CS-951</strain>
    </source>
</reference>
<dbReference type="SUPFAM" id="SSF53335">
    <property type="entry name" value="S-adenosyl-L-methionine-dependent methyltransferases"/>
    <property type="match status" value="2"/>
</dbReference>
<dbReference type="InterPro" id="IPR029063">
    <property type="entry name" value="SAM-dependent_MTases_sf"/>
</dbReference>
<evidence type="ECO:0000256" key="2">
    <source>
        <dbReference type="ARBA" id="ARBA00012185"/>
    </source>
</evidence>
<evidence type="ECO:0000256" key="7">
    <source>
        <dbReference type="ARBA" id="ARBA00049120"/>
    </source>
</evidence>
<keyword evidence="4 8" id="KW-0808">Transferase</keyword>
<evidence type="ECO:0000313" key="9">
    <source>
        <dbReference type="Proteomes" id="UP000033607"/>
    </source>
</evidence>
<keyword evidence="3 8" id="KW-0489">Methyltransferase</keyword>
<keyword evidence="5" id="KW-0949">S-adenosyl-L-methionine</keyword>